<gene>
    <name evidence="1" type="ORF">SAMN05216454_1295</name>
</gene>
<organism evidence="1 2">
    <name type="scientific">Peptostreptococcus russellii</name>
    <dbReference type="NCBI Taxonomy" id="215200"/>
    <lineage>
        <taxon>Bacteria</taxon>
        <taxon>Bacillati</taxon>
        <taxon>Bacillota</taxon>
        <taxon>Clostridia</taxon>
        <taxon>Peptostreptococcales</taxon>
        <taxon>Peptostreptococcaceae</taxon>
        <taxon>Peptostreptococcus</taxon>
    </lineage>
</organism>
<protein>
    <submittedName>
        <fullName evidence="1">Uncharacterized protein</fullName>
    </submittedName>
</protein>
<proteinExistence type="predicted"/>
<dbReference type="STRING" id="215200.SAMN05216454_1295"/>
<keyword evidence="2" id="KW-1185">Reference proteome</keyword>
<dbReference type="Proteomes" id="UP000199512">
    <property type="component" value="Unassembled WGS sequence"/>
</dbReference>
<name>A0A1H8KDV0_9FIRM</name>
<dbReference type="RefSeq" id="WP_091976142.1">
    <property type="nucleotide sequence ID" value="NZ_CAUWDX010000031.1"/>
</dbReference>
<accession>A0A1H8KDV0</accession>
<reference evidence="1 2" key="1">
    <citation type="submission" date="2016-10" db="EMBL/GenBank/DDBJ databases">
        <authorList>
            <person name="de Groot N.N."/>
        </authorList>
    </citation>
    <scope>NUCLEOTIDE SEQUENCE [LARGE SCALE GENOMIC DNA]</scope>
    <source>
        <strain evidence="1 2">Calf135</strain>
    </source>
</reference>
<evidence type="ECO:0000313" key="1">
    <source>
        <dbReference type="EMBL" id="SEN91189.1"/>
    </source>
</evidence>
<dbReference type="AlphaFoldDB" id="A0A1H8KDV0"/>
<evidence type="ECO:0000313" key="2">
    <source>
        <dbReference type="Proteomes" id="UP000199512"/>
    </source>
</evidence>
<dbReference type="EMBL" id="FODF01000029">
    <property type="protein sequence ID" value="SEN91189.1"/>
    <property type="molecule type" value="Genomic_DNA"/>
</dbReference>
<sequence>MDGYDENKAMDLLTKKRHNKKKINAKKKTSRYKRVNDNSVYRNNARHFQYDYEEDYYEPPIPTE</sequence>